<dbReference type="GO" id="GO:0008168">
    <property type="term" value="F:methyltransferase activity"/>
    <property type="evidence" value="ECO:0007669"/>
    <property type="project" value="UniProtKB-KW"/>
</dbReference>
<gene>
    <name evidence="1" type="ORF">BBB56_06430</name>
</gene>
<accession>A0A3N4P303</accession>
<keyword evidence="1" id="KW-0489">Methyltransferase</keyword>
<organism evidence="1 2">
    <name type="scientific">Candidatus Pantoea deserta</name>
    <dbReference type="NCBI Taxonomy" id="1869313"/>
    <lineage>
        <taxon>Bacteria</taxon>
        <taxon>Pseudomonadati</taxon>
        <taxon>Pseudomonadota</taxon>
        <taxon>Gammaproteobacteria</taxon>
        <taxon>Enterobacterales</taxon>
        <taxon>Erwiniaceae</taxon>
        <taxon>Pantoea</taxon>
    </lineage>
</organism>
<comment type="caution">
    <text evidence="1">The sequence shown here is derived from an EMBL/GenBank/DDBJ whole genome shotgun (WGS) entry which is preliminary data.</text>
</comment>
<dbReference type="Proteomes" id="UP000281332">
    <property type="component" value="Unassembled WGS sequence"/>
</dbReference>
<dbReference type="GO" id="GO:0032259">
    <property type="term" value="P:methylation"/>
    <property type="evidence" value="ECO:0007669"/>
    <property type="project" value="UniProtKB-KW"/>
</dbReference>
<evidence type="ECO:0000313" key="1">
    <source>
        <dbReference type="EMBL" id="RPE03032.1"/>
    </source>
</evidence>
<dbReference type="EMBL" id="RMVG01000003">
    <property type="protein sequence ID" value="RPE03032.1"/>
    <property type="molecule type" value="Genomic_DNA"/>
</dbReference>
<keyword evidence="1" id="KW-0808">Transferase</keyword>
<protein>
    <submittedName>
        <fullName evidence="1">Lysine-N-methylase fliB</fullName>
    </submittedName>
</protein>
<sequence length="400" mass="46115">MKEISVLEPVFYSEFRCTGGECREHCCKGWNIVLDKPTVNHYLNSSDAEIRAIAKTNIIKTKKSYADWGKISFSQKDDCAFMDEARLCSIHKKLGAAALSPTCANYPRMQKATRYEIKQTLTLSCPEAAKKLLLNSNAMLLREKKELRARELNAPELNEEGRLINLMCTNILFGCGSHTQQGLYGIAMLFLYLEKLENNEEKYAKAEEYFASVLHSVENGEVQQLIDKIKPDYQLQWRLLLRLLNYLRNKKSVRGKATLQRYVDNLYSILSDIADDGRVNLPMQRLDNAWKEKVAPWLAERPHIMRNYLQYRMYNDGFPAIKTHSRLANLYLLTAEWFLLKSLVSSCVAQDGNITEDDVINVIYSFHTLTKHDRLSDKAFLNEIDKTKVNDDISLIYLLT</sequence>
<dbReference type="NCBIfam" id="NF038110">
    <property type="entry name" value="Lys_methyl_FliB"/>
    <property type="match status" value="1"/>
</dbReference>
<reference evidence="1 2" key="1">
    <citation type="submission" date="2018-11" db="EMBL/GenBank/DDBJ databases">
        <title>Whole genome sequencing of Pantoea sp. RIT388.</title>
        <authorList>
            <person name="Gan H.M."/>
            <person name="Hudson A.O."/>
        </authorList>
    </citation>
    <scope>NUCLEOTIDE SEQUENCE [LARGE SCALE GENOMIC DNA]</scope>
    <source>
        <strain evidence="1 2">RIT388</strain>
    </source>
</reference>
<name>A0A3N4P303_9GAMM</name>
<dbReference type="AlphaFoldDB" id="A0A3N4P303"/>
<dbReference type="OrthoDB" id="86584at2"/>
<dbReference type="RefSeq" id="WP_123799924.1">
    <property type="nucleotide sequence ID" value="NZ_RMVG01000003.1"/>
</dbReference>
<evidence type="ECO:0000313" key="2">
    <source>
        <dbReference type="Proteomes" id="UP000281332"/>
    </source>
</evidence>
<proteinExistence type="predicted"/>
<keyword evidence="2" id="KW-1185">Reference proteome</keyword>